<dbReference type="PANTHER" id="PTHR30471">
    <property type="entry name" value="DNA REPAIR PROTEIN RADC"/>
    <property type="match status" value="1"/>
</dbReference>
<dbReference type="GO" id="GO:0046872">
    <property type="term" value="F:metal ion binding"/>
    <property type="evidence" value="ECO:0007669"/>
    <property type="project" value="UniProtKB-KW"/>
</dbReference>
<dbReference type="InterPro" id="IPR001405">
    <property type="entry name" value="UPF0758"/>
</dbReference>
<dbReference type="CDD" id="cd08071">
    <property type="entry name" value="MPN_DUF2466"/>
    <property type="match status" value="1"/>
</dbReference>
<keyword evidence="3" id="KW-0378">Hydrolase</keyword>
<dbReference type="NCBIfam" id="TIGR00608">
    <property type="entry name" value="radc"/>
    <property type="match status" value="1"/>
</dbReference>
<organism evidence="7">
    <name type="scientific">bioreactor metagenome</name>
    <dbReference type="NCBI Taxonomy" id="1076179"/>
    <lineage>
        <taxon>unclassified sequences</taxon>
        <taxon>metagenomes</taxon>
        <taxon>ecological metagenomes</taxon>
    </lineage>
</organism>
<evidence type="ECO:0000313" key="7">
    <source>
        <dbReference type="EMBL" id="MPM67402.1"/>
    </source>
</evidence>
<evidence type="ECO:0000256" key="3">
    <source>
        <dbReference type="ARBA" id="ARBA00022801"/>
    </source>
</evidence>
<keyword evidence="5" id="KW-0482">Metalloprotease</keyword>
<evidence type="ECO:0000256" key="1">
    <source>
        <dbReference type="ARBA" id="ARBA00022670"/>
    </source>
</evidence>
<dbReference type="AlphaFoldDB" id="A0A645BQD6"/>
<protein>
    <recommendedName>
        <fullName evidence="6">MPN domain-containing protein</fullName>
    </recommendedName>
</protein>
<name>A0A645BQD6_9ZZZZ</name>
<proteinExistence type="predicted"/>
<dbReference type="NCBIfam" id="NF000642">
    <property type="entry name" value="PRK00024.1"/>
    <property type="match status" value="1"/>
</dbReference>
<keyword evidence="4" id="KW-0862">Zinc</keyword>
<dbReference type="EMBL" id="VSSQ01021667">
    <property type="protein sequence ID" value="MPM67402.1"/>
    <property type="molecule type" value="Genomic_DNA"/>
</dbReference>
<keyword evidence="2" id="KW-0479">Metal-binding</keyword>
<dbReference type="GO" id="GO:0008237">
    <property type="term" value="F:metallopeptidase activity"/>
    <property type="evidence" value="ECO:0007669"/>
    <property type="project" value="UniProtKB-KW"/>
</dbReference>
<dbReference type="PROSITE" id="PS01302">
    <property type="entry name" value="UPF0758"/>
    <property type="match status" value="1"/>
</dbReference>
<dbReference type="InterPro" id="IPR037518">
    <property type="entry name" value="MPN"/>
</dbReference>
<dbReference type="GO" id="GO:0006508">
    <property type="term" value="P:proteolysis"/>
    <property type="evidence" value="ECO:0007669"/>
    <property type="project" value="UniProtKB-KW"/>
</dbReference>
<dbReference type="InterPro" id="IPR020891">
    <property type="entry name" value="UPF0758_CS"/>
</dbReference>
<keyword evidence="1" id="KW-0645">Protease</keyword>
<evidence type="ECO:0000256" key="5">
    <source>
        <dbReference type="ARBA" id="ARBA00023049"/>
    </source>
</evidence>
<evidence type="ECO:0000256" key="4">
    <source>
        <dbReference type="ARBA" id="ARBA00022833"/>
    </source>
</evidence>
<dbReference type="PANTHER" id="PTHR30471:SF3">
    <property type="entry name" value="UPF0758 PROTEIN YEES-RELATED"/>
    <property type="match status" value="1"/>
</dbReference>
<dbReference type="Gene3D" id="3.40.140.10">
    <property type="entry name" value="Cytidine Deaminase, domain 2"/>
    <property type="match status" value="1"/>
</dbReference>
<dbReference type="InterPro" id="IPR025657">
    <property type="entry name" value="RadC_JAB"/>
</dbReference>
<comment type="caution">
    <text evidence="7">The sequence shown here is derived from an EMBL/GenBank/DDBJ whole genome shotgun (WGS) entry which is preliminary data.</text>
</comment>
<dbReference type="PROSITE" id="PS50249">
    <property type="entry name" value="MPN"/>
    <property type="match status" value="1"/>
</dbReference>
<reference evidence="7" key="1">
    <citation type="submission" date="2019-08" db="EMBL/GenBank/DDBJ databases">
        <authorList>
            <person name="Kucharzyk K."/>
            <person name="Murdoch R.W."/>
            <person name="Higgins S."/>
            <person name="Loffler F."/>
        </authorList>
    </citation>
    <scope>NUCLEOTIDE SEQUENCE</scope>
</reference>
<sequence length="203" mass="22725">MTNAACLSNTSDEELLSVILPNNVVKELVAEYGTVPRFLMNLYPDELKFLKGVGPVKAKQLQYICELAKRLYKAKEEFPDSIRSPEDVLARMADMQYLSQEEFRVIFLNTKNCIVGERTITKGTINSTVITPREVFHRAVKLMAAAIILVHNHPSGDPEPSQEDIYLTKAMTGAGKIMSIPVLDHCIVGLGRYISLKERGEIK</sequence>
<feature type="domain" description="MPN" evidence="6">
    <location>
        <begin position="81"/>
        <end position="202"/>
    </location>
</feature>
<accession>A0A645BQD6</accession>
<gene>
    <name evidence="7" type="ORF">SDC9_114324</name>
</gene>
<evidence type="ECO:0000259" key="6">
    <source>
        <dbReference type="PROSITE" id="PS50249"/>
    </source>
</evidence>
<dbReference type="Pfam" id="PF04002">
    <property type="entry name" value="RadC"/>
    <property type="match status" value="1"/>
</dbReference>
<evidence type="ECO:0000256" key="2">
    <source>
        <dbReference type="ARBA" id="ARBA00022723"/>
    </source>
</evidence>